<evidence type="ECO:0000256" key="4">
    <source>
        <dbReference type="ARBA" id="ARBA00022692"/>
    </source>
</evidence>
<comment type="caution">
    <text evidence="11">The sequence shown here is derived from an EMBL/GenBank/DDBJ whole genome shotgun (WGS) entry which is preliminary data.</text>
</comment>
<dbReference type="GO" id="GO:0005549">
    <property type="term" value="F:odorant binding"/>
    <property type="evidence" value="ECO:0007669"/>
    <property type="project" value="InterPro"/>
</dbReference>
<dbReference type="Proteomes" id="UP001461498">
    <property type="component" value="Unassembled WGS sequence"/>
</dbReference>
<keyword evidence="4 10" id="KW-0812">Transmembrane</keyword>
<dbReference type="PANTHER" id="PTHR21137:SF35">
    <property type="entry name" value="ODORANT RECEPTOR 19A-RELATED"/>
    <property type="match status" value="1"/>
</dbReference>
<keyword evidence="6 10" id="KW-1133">Transmembrane helix</keyword>
<keyword evidence="5 10" id="KW-0552">Olfaction</keyword>
<keyword evidence="12" id="KW-1185">Reference proteome</keyword>
<dbReference type="InterPro" id="IPR004117">
    <property type="entry name" value="7tm6_olfct_rcpt"/>
</dbReference>
<evidence type="ECO:0000256" key="5">
    <source>
        <dbReference type="ARBA" id="ARBA00022725"/>
    </source>
</evidence>
<evidence type="ECO:0000256" key="7">
    <source>
        <dbReference type="ARBA" id="ARBA00023136"/>
    </source>
</evidence>
<feature type="transmembrane region" description="Helical" evidence="10">
    <location>
        <begin position="86"/>
        <end position="105"/>
    </location>
</feature>
<evidence type="ECO:0000256" key="3">
    <source>
        <dbReference type="ARBA" id="ARBA00022606"/>
    </source>
</evidence>
<evidence type="ECO:0000313" key="12">
    <source>
        <dbReference type="Proteomes" id="UP001461498"/>
    </source>
</evidence>
<keyword evidence="9 10" id="KW-0807">Transducer</keyword>
<name>A0AAW1CX72_9HEMI</name>
<feature type="transmembrane region" description="Helical" evidence="10">
    <location>
        <begin position="339"/>
        <end position="362"/>
    </location>
</feature>
<evidence type="ECO:0000256" key="9">
    <source>
        <dbReference type="ARBA" id="ARBA00023224"/>
    </source>
</evidence>
<dbReference type="Pfam" id="PF02949">
    <property type="entry name" value="7tm_6"/>
    <property type="match status" value="1"/>
</dbReference>
<dbReference type="GO" id="GO:0007165">
    <property type="term" value="P:signal transduction"/>
    <property type="evidence" value="ECO:0007669"/>
    <property type="project" value="UniProtKB-KW"/>
</dbReference>
<evidence type="ECO:0000256" key="2">
    <source>
        <dbReference type="ARBA" id="ARBA00022475"/>
    </source>
</evidence>
<dbReference type="GO" id="GO:0004984">
    <property type="term" value="F:olfactory receptor activity"/>
    <property type="evidence" value="ECO:0007669"/>
    <property type="project" value="InterPro"/>
</dbReference>
<comment type="similarity">
    <text evidence="10">Belongs to the insect chemoreceptor superfamily. Heteromeric odorant receptor channel (TC 1.A.69) family.</text>
</comment>
<sequence>MKPDSEILHHRLLMYFKITPQDKTKAFEKGFNENYGKMMIFGGCYSGSKIANMYTAFNYFISFFGIYCTIRTPLLVADEFGLFSEALHFISLLPNIASTCLWYLLNGKSFDNLYRAVGSGFYNYGDTFDSKTFKNMIDKQRYLSKEIKRKHTEAYITLLAIVGITYGILRPIYEFSIGKYDYPGGSDGIVRNIPLVTWFPFDPESNLHFIGANIFEYYHIFLTSFRVVCIEIPIITVSEEICSEFKILAKGVEIFDQRAIALYRILYGNHRESNQMNKKKFEHCIKLCLSDSVRHHNILKRTFKDLKRILFYPLITGILSSALTICFSSFLFIDKSVPLSVKICFMVMLQAEVIYTFSLCWYGQRIKDASTEIGNVLYKTNWYKYSEFLKSFILIMQPCAQRPLKLTAAGFIDVELSTFLDICKSAFSYFSILQAFNE</sequence>
<dbReference type="PANTHER" id="PTHR21137">
    <property type="entry name" value="ODORANT RECEPTOR"/>
    <property type="match status" value="1"/>
</dbReference>
<dbReference type="AlphaFoldDB" id="A0AAW1CX72"/>
<protein>
    <recommendedName>
        <fullName evidence="10">Odorant receptor</fullName>
    </recommendedName>
</protein>
<evidence type="ECO:0000256" key="8">
    <source>
        <dbReference type="ARBA" id="ARBA00023170"/>
    </source>
</evidence>
<proteinExistence type="inferred from homology"/>
<accession>A0AAW1CX72</accession>
<gene>
    <name evidence="11" type="ORF">O3M35_011706</name>
</gene>
<evidence type="ECO:0000256" key="6">
    <source>
        <dbReference type="ARBA" id="ARBA00022989"/>
    </source>
</evidence>
<evidence type="ECO:0000313" key="11">
    <source>
        <dbReference type="EMBL" id="KAK9503056.1"/>
    </source>
</evidence>
<comment type="caution">
    <text evidence="10">Lacks conserved residue(s) required for the propagation of feature annotation.</text>
</comment>
<feature type="transmembrane region" description="Helical" evidence="10">
    <location>
        <begin position="154"/>
        <end position="173"/>
    </location>
</feature>
<dbReference type="EMBL" id="JAPXFL010000008">
    <property type="protein sequence ID" value="KAK9503056.1"/>
    <property type="molecule type" value="Genomic_DNA"/>
</dbReference>
<dbReference type="GO" id="GO:0005886">
    <property type="term" value="C:plasma membrane"/>
    <property type="evidence" value="ECO:0007669"/>
    <property type="project" value="UniProtKB-SubCell"/>
</dbReference>
<evidence type="ECO:0000256" key="10">
    <source>
        <dbReference type="RuleBase" id="RU351113"/>
    </source>
</evidence>
<keyword evidence="3 10" id="KW-0716">Sensory transduction</keyword>
<keyword evidence="2" id="KW-1003">Cell membrane</keyword>
<keyword evidence="7 10" id="KW-0472">Membrane</keyword>
<organism evidence="11 12">
    <name type="scientific">Rhynocoris fuscipes</name>
    <dbReference type="NCBI Taxonomy" id="488301"/>
    <lineage>
        <taxon>Eukaryota</taxon>
        <taxon>Metazoa</taxon>
        <taxon>Ecdysozoa</taxon>
        <taxon>Arthropoda</taxon>
        <taxon>Hexapoda</taxon>
        <taxon>Insecta</taxon>
        <taxon>Pterygota</taxon>
        <taxon>Neoptera</taxon>
        <taxon>Paraneoptera</taxon>
        <taxon>Hemiptera</taxon>
        <taxon>Heteroptera</taxon>
        <taxon>Panheteroptera</taxon>
        <taxon>Cimicomorpha</taxon>
        <taxon>Reduviidae</taxon>
        <taxon>Harpactorinae</taxon>
        <taxon>Harpactorini</taxon>
        <taxon>Rhynocoris</taxon>
    </lineage>
</organism>
<evidence type="ECO:0000256" key="1">
    <source>
        <dbReference type="ARBA" id="ARBA00004651"/>
    </source>
</evidence>
<feature type="transmembrane region" description="Helical" evidence="10">
    <location>
        <begin position="217"/>
        <end position="237"/>
    </location>
</feature>
<reference evidence="11 12" key="1">
    <citation type="submission" date="2022-12" db="EMBL/GenBank/DDBJ databases">
        <title>Chromosome-level genome assembly of true bugs.</title>
        <authorList>
            <person name="Ma L."/>
            <person name="Li H."/>
        </authorList>
    </citation>
    <scope>NUCLEOTIDE SEQUENCE [LARGE SCALE GENOMIC DNA]</scope>
    <source>
        <strain evidence="11">Lab_2022b</strain>
    </source>
</reference>
<keyword evidence="8 10" id="KW-0675">Receptor</keyword>
<comment type="subcellular location">
    <subcellularLocation>
        <location evidence="1 10">Cell membrane</location>
        <topology evidence="1 10">Multi-pass membrane protein</topology>
    </subcellularLocation>
</comment>
<feature type="transmembrane region" description="Helical" evidence="10">
    <location>
        <begin position="309"/>
        <end position="333"/>
    </location>
</feature>
<feature type="transmembrane region" description="Helical" evidence="10">
    <location>
        <begin position="56"/>
        <end position="74"/>
    </location>
</feature>